<dbReference type="Proteomes" id="UP000254889">
    <property type="component" value="Chromosome"/>
</dbReference>
<gene>
    <name evidence="1" type="ORF">DW352_05225</name>
</gene>
<sequence length="95" mass="10240">MPKFINAITTRTDAEWPADHPLRQVARVLTNTQAENADFLICTNAGVPRLPPAPDDHEIFTTCCKCSTAIVHRASAPKGPAPICLGCWEKLGGAE</sequence>
<evidence type="ECO:0000313" key="1">
    <source>
        <dbReference type="EMBL" id="AXK79971.1"/>
    </source>
</evidence>
<protein>
    <submittedName>
        <fullName evidence="1">Uncharacterized protein</fullName>
    </submittedName>
</protein>
<dbReference type="EMBL" id="CP031417">
    <property type="protein sequence ID" value="AXK79971.1"/>
    <property type="molecule type" value="Genomic_DNA"/>
</dbReference>
<keyword evidence="2" id="KW-1185">Reference proteome</keyword>
<dbReference type="RefSeq" id="WP_115689170.1">
    <property type="nucleotide sequence ID" value="NZ_CP031417.1"/>
</dbReference>
<proteinExistence type="predicted"/>
<accession>A0A345ZSS4</accession>
<dbReference type="AlphaFoldDB" id="A0A345ZSS4"/>
<reference evidence="1 2" key="1">
    <citation type="submission" date="2018-07" db="EMBL/GenBank/DDBJ databases">
        <authorList>
            <person name="Quirk P.G."/>
            <person name="Krulwich T.A."/>
        </authorList>
    </citation>
    <scope>NUCLEOTIDE SEQUENCE [LARGE SCALE GENOMIC DNA]</scope>
    <source>
        <strain evidence="1 2">CC-BB4</strain>
    </source>
</reference>
<name>A0A345ZSS4_9HYPH</name>
<dbReference type="KEGG" id="ptaw:DW352_05225"/>
<organism evidence="1 2">
    <name type="scientific">Pseudolabrys taiwanensis</name>
    <dbReference type="NCBI Taxonomy" id="331696"/>
    <lineage>
        <taxon>Bacteria</taxon>
        <taxon>Pseudomonadati</taxon>
        <taxon>Pseudomonadota</taxon>
        <taxon>Alphaproteobacteria</taxon>
        <taxon>Hyphomicrobiales</taxon>
        <taxon>Xanthobacteraceae</taxon>
        <taxon>Pseudolabrys</taxon>
    </lineage>
</organism>
<evidence type="ECO:0000313" key="2">
    <source>
        <dbReference type="Proteomes" id="UP000254889"/>
    </source>
</evidence>